<evidence type="ECO:0000256" key="8">
    <source>
        <dbReference type="ARBA" id="ARBA00022918"/>
    </source>
</evidence>
<dbReference type="PANTHER" id="PTHR42648">
    <property type="entry name" value="TRANSPOSASE, PUTATIVE-RELATED"/>
    <property type="match status" value="1"/>
</dbReference>
<protein>
    <submittedName>
        <fullName evidence="11">Unplaced genomic scaffold scaffold_34, whole genome shotgun sequence</fullName>
    </submittedName>
</protein>
<dbReference type="GO" id="GO:0004519">
    <property type="term" value="F:endonuclease activity"/>
    <property type="evidence" value="ECO:0007669"/>
    <property type="project" value="UniProtKB-KW"/>
</dbReference>
<evidence type="ECO:0000256" key="10">
    <source>
        <dbReference type="ARBA" id="ARBA00023172"/>
    </source>
</evidence>
<dbReference type="EMBL" id="KN833718">
    <property type="protein sequence ID" value="KIK24195.1"/>
    <property type="molecule type" value="Genomic_DNA"/>
</dbReference>
<dbReference type="SUPFAM" id="SSF53098">
    <property type="entry name" value="Ribonuclease H-like"/>
    <property type="match status" value="1"/>
</dbReference>
<keyword evidence="4" id="KW-0255">Endonuclease</keyword>
<dbReference type="GO" id="GO:0003887">
    <property type="term" value="F:DNA-directed DNA polymerase activity"/>
    <property type="evidence" value="ECO:0007669"/>
    <property type="project" value="UniProtKB-KW"/>
</dbReference>
<gene>
    <name evidence="11" type="ORF">PISMIDRAFT_678390</name>
</gene>
<keyword evidence="2" id="KW-0540">Nuclease</keyword>
<evidence type="ECO:0000256" key="5">
    <source>
        <dbReference type="ARBA" id="ARBA00022801"/>
    </source>
</evidence>
<keyword evidence="10" id="KW-0233">DNA recombination</keyword>
<evidence type="ECO:0000256" key="2">
    <source>
        <dbReference type="ARBA" id="ARBA00022722"/>
    </source>
</evidence>
<keyword evidence="3" id="KW-0479">Metal-binding</keyword>
<evidence type="ECO:0000256" key="1">
    <source>
        <dbReference type="ARBA" id="ARBA00022695"/>
    </source>
</evidence>
<reference evidence="11 12" key="1">
    <citation type="submission" date="2014-04" db="EMBL/GenBank/DDBJ databases">
        <authorList>
            <consortium name="DOE Joint Genome Institute"/>
            <person name="Kuo A."/>
            <person name="Kohler A."/>
            <person name="Costa M.D."/>
            <person name="Nagy L.G."/>
            <person name="Floudas D."/>
            <person name="Copeland A."/>
            <person name="Barry K.W."/>
            <person name="Cichocki N."/>
            <person name="Veneault-Fourrey C."/>
            <person name="LaButti K."/>
            <person name="Lindquist E.A."/>
            <person name="Lipzen A."/>
            <person name="Lundell T."/>
            <person name="Morin E."/>
            <person name="Murat C."/>
            <person name="Sun H."/>
            <person name="Tunlid A."/>
            <person name="Henrissat B."/>
            <person name="Grigoriev I.V."/>
            <person name="Hibbett D.S."/>
            <person name="Martin F."/>
            <person name="Nordberg H.P."/>
            <person name="Cantor M.N."/>
            <person name="Hua S.X."/>
        </authorList>
    </citation>
    <scope>NUCLEOTIDE SEQUENCE [LARGE SCALE GENOMIC DNA]</scope>
    <source>
        <strain evidence="11 12">441</strain>
    </source>
</reference>
<dbReference type="GO" id="GO:0003964">
    <property type="term" value="F:RNA-directed DNA polymerase activity"/>
    <property type="evidence" value="ECO:0007669"/>
    <property type="project" value="UniProtKB-KW"/>
</dbReference>
<reference evidence="12" key="2">
    <citation type="submission" date="2015-01" db="EMBL/GenBank/DDBJ databases">
        <title>Evolutionary Origins and Diversification of the Mycorrhizal Mutualists.</title>
        <authorList>
            <consortium name="DOE Joint Genome Institute"/>
            <consortium name="Mycorrhizal Genomics Consortium"/>
            <person name="Kohler A."/>
            <person name="Kuo A."/>
            <person name="Nagy L.G."/>
            <person name="Floudas D."/>
            <person name="Copeland A."/>
            <person name="Barry K.W."/>
            <person name="Cichocki N."/>
            <person name="Veneault-Fourrey C."/>
            <person name="LaButti K."/>
            <person name="Lindquist E.A."/>
            <person name="Lipzen A."/>
            <person name="Lundell T."/>
            <person name="Morin E."/>
            <person name="Murat C."/>
            <person name="Riley R."/>
            <person name="Ohm R."/>
            <person name="Sun H."/>
            <person name="Tunlid A."/>
            <person name="Henrissat B."/>
            <person name="Grigoriev I.V."/>
            <person name="Hibbett D.S."/>
            <person name="Martin F."/>
        </authorList>
    </citation>
    <scope>NUCLEOTIDE SEQUENCE [LARGE SCALE GENOMIC DNA]</scope>
    <source>
        <strain evidence="12">441</strain>
    </source>
</reference>
<keyword evidence="1" id="KW-0548">Nucleotidyltransferase</keyword>
<keyword evidence="5" id="KW-0378">Hydrolase</keyword>
<dbReference type="OrthoDB" id="2685958at2759"/>
<evidence type="ECO:0000256" key="3">
    <source>
        <dbReference type="ARBA" id="ARBA00022723"/>
    </source>
</evidence>
<keyword evidence="9" id="KW-0808">Transferase</keyword>
<evidence type="ECO:0000256" key="7">
    <source>
        <dbReference type="ARBA" id="ARBA00022908"/>
    </source>
</evidence>
<dbReference type="AlphaFoldDB" id="A0A0C9YGW5"/>
<evidence type="ECO:0000256" key="4">
    <source>
        <dbReference type="ARBA" id="ARBA00022759"/>
    </source>
</evidence>
<dbReference type="GO" id="GO:0006310">
    <property type="term" value="P:DNA recombination"/>
    <property type="evidence" value="ECO:0007669"/>
    <property type="project" value="UniProtKB-KW"/>
</dbReference>
<dbReference type="GO" id="GO:0016787">
    <property type="term" value="F:hydrolase activity"/>
    <property type="evidence" value="ECO:0007669"/>
    <property type="project" value="UniProtKB-KW"/>
</dbReference>
<dbReference type="STRING" id="765257.A0A0C9YGW5"/>
<name>A0A0C9YGW5_9AGAM</name>
<dbReference type="GO" id="GO:0046872">
    <property type="term" value="F:metal ion binding"/>
    <property type="evidence" value="ECO:0007669"/>
    <property type="project" value="UniProtKB-KW"/>
</dbReference>
<evidence type="ECO:0000313" key="12">
    <source>
        <dbReference type="Proteomes" id="UP000054018"/>
    </source>
</evidence>
<proteinExistence type="predicted"/>
<accession>A0A0C9YGW5</accession>
<keyword evidence="12" id="KW-1185">Reference proteome</keyword>
<evidence type="ECO:0000256" key="6">
    <source>
        <dbReference type="ARBA" id="ARBA00022842"/>
    </source>
</evidence>
<organism evidence="11 12">
    <name type="scientific">Pisolithus microcarpus 441</name>
    <dbReference type="NCBI Taxonomy" id="765257"/>
    <lineage>
        <taxon>Eukaryota</taxon>
        <taxon>Fungi</taxon>
        <taxon>Dikarya</taxon>
        <taxon>Basidiomycota</taxon>
        <taxon>Agaricomycotina</taxon>
        <taxon>Agaricomycetes</taxon>
        <taxon>Agaricomycetidae</taxon>
        <taxon>Boletales</taxon>
        <taxon>Sclerodermatineae</taxon>
        <taxon>Pisolithaceae</taxon>
        <taxon>Pisolithus</taxon>
    </lineage>
</organism>
<dbReference type="GO" id="GO:0015074">
    <property type="term" value="P:DNA integration"/>
    <property type="evidence" value="ECO:0007669"/>
    <property type="project" value="UniProtKB-KW"/>
</dbReference>
<dbReference type="InterPro" id="IPR012337">
    <property type="entry name" value="RNaseH-like_sf"/>
</dbReference>
<dbReference type="Proteomes" id="UP000054018">
    <property type="component" value="Unassembled WGS sequence"/>
</dbReference>
<keyword evidence="7" id="KW-0229">DNA integration</keyword>
<evidence type="ECO:0000256" key="9">
    <source>
        <dbReference type="ARBA" id="ARBA00022932"/>
    </source>
</evidence>
<evidence type="ECO:0000313" key="11">
    <source>
        <dbReference type="EMBL" id="KIK24195.1"/>
    </source>
</evidence>
<dbReference type="InterPro" id="IPR039537">
    <property type="entry name" value="Retrotran_Ty1/copia-like"/>
</dbReference>
<dbReference type="HOGENOM" id="CLU_085149_2_1_1"/>
<sequence>MLNDAGLPNKYWGDAVLHAAHIINRLPTKSLESKSTPYEAYTGSRPSVSHLRVFGCTAHTYIPWILGE</sequence>
<keyword evidence="8" id="KW-0695">RNA-directed DNA polymerase</keyword>
<keyword evidence="9" id="KW-0239">DNA-directed DNA polymerase</keyword>
<keyword evidence="6" id="KW-0460">Magnesium</keyword>
<dbReference type="PANTHER" id="PTHR42648:SF11">
    <property type="entry name" value="TRANSPOSON TY4-P GAG-POL POLYPROTEIN"/>
    <property type="match status" value="1"/>
</dbReference>